<name>A0A7X9NZZ2_9BACT</name>
<evidence type="ECO:0000313" key="3">
    <source>
        <dbReference type="Proteomes" id="UP000576082"/>
    </source>
</evidence>
<keyword evidence="1" id="KW-0472">Membrane</keyword>
<dbReference type="Proteomes" id="UP000576082">
    <property type="component" value="Unassembled WGS sequence"/>
</dbReference>
<keyword evidence="1" id="KW-1133">Transmembrane helix</keyword>
<feature type="transmembrane region" description="Helical" evidence="1">
    <location>
        <begin position="288"/>
        <end position="306"/>
    </location>
</feature>
<dbReference type="RefSeq" id="WP_169655049.1">
    <property type="nucleotide sequence ID" value="NZ_JABANE010000006.1"/>
</dbReference>
<dbReference type="InterPro" id="IPR025291">
    <property type="entry name" value="DUF4153"/>
</dbReference>
<comment type="caution">
    <text evidence="2">The sequence shown here is derived from an EMBL/GenBank/DDBJ whole genome shotgun (WGS) entry which is preliminary data.</text>
</comment>
<dbReference type="EMBL" id="JABANE010000006">
    <property type="protein sequence ID" value="NME67026.1"/>
    <property type="molecule type" value="Genomic_DNA"/>
</dbReference>
<feature type="transmembrane region" description="Helical" evidence="1">
    <location>
        <begin position="141"/>
        <end position="166"/>
    </location>
</feature>
<feature type="transmembrane region" description="Helical" evidence="1">
    <location>
        <begin position="178"/>
        <end position="197"/>
    </location>
</feature>
<feature type="transmembrane region" description="Helical" evidence="1">
    <location>
        <begin position="109"/>
        <end position="126"/>
    </location>
</feature>
<dbReference type="Pfam" id="PF13687">
    <property type="entry name" value="DUF4153"/>
    <property type="match status" value="1"/>
</dbReference>
<gene>
    <name evidence="2" type="ORF">HHU12_03515</name>
</gene>
<feature type="transmembrane region" description="Helical" evidence="1">
    <location>
        <begin position="251"/>
        <end position="273"/>
    </location>
</feature>
<evidence type="ECO:0000313" key="2">
    <source>
        <dbReference type="EMBL" id="NME67026.1"/>
    </source>
</evidence>
<keyword evidence="1" id="KW-0812">Transmembrane</keyword>
<feature type="transmembrane region" description="Helical" evidence="1">
    <location>
        <begin position="50"/>
        <end position="68"/>
    </location>
</feature>
<organism evidence="2 3">
    <name type="scientific">Flammeovirga aprica JL-4</name>
    <dbReference type="NCBI Taxonomy" id="694437"/>
    <lineage>
        <taxon>Bacteria</taxon>
        <taxon>Pseudomonadati</taxon>
        <taxon>Bacteroidota</taxon>
        <taxon>Cytophagia</taxon>
        <taxon>Cytophagales</taxon>
        <taxon>Flammeovirgaceae</taxon>
        <taxon>Flammeovirga</taxon>
    </lineage>
</organism>
<proteinExistence type="predicted"/>
<dbReference type="AlphaFoldDB" id="A0A7X9NZZ2"/>
<accession>A0A7X9NZZ2</accession>
<keyword evidence="3" id="KW-1185">Reference proteome</keyword>
<feature type="transmembrane region" description="Helical" evidence="1">
    <location>
        <begin position="20"/>
        <end position="38"/>
    </location>
</feature>
<evidence type="ECO:0000256" key="1">
    <source>
        <dbReference type="SAM" id="Phobius"/>
    </source>
</evidence>
<feature type="transmembrane region" description="Helical" evidence="1">
    <location>
        <begin position="318"/>
        <end position="336"/>
    </location>
</feature>
<protein>
    <submittedName>
        <fullName evidence="2">DUF4153 domain-containing protein</fullName>
    </submittedName>
</protein>
<feature type="transmembrane region" description="Helical" evidence="1">
    <location>
        <begin position="80"/>
        <end position="97"/>
    </location>
</feature>
<feature type="transmembrane region" description="Helical" evidence="1">
    <location>
        <begin position="217"/>
        <end position="239"/>
    </location>
</feature>
<feature type="transmembrane region" description="Helical" evidence="1">
    <location>
        <begin position="342"/>
        <end position="364"/>
    </location>
</feature>
<sequence length="591" mass="68680">MKLPSIEYLFNAFLKSIKTFPFTILSAILLTFLLFFTIDSDNTKNIWMVRGLHGTQIGIPTFIAITFLSQKLKLSNLKAYAIRIAGLLLLCFYVMSLPDELSYIHFSRGALLTVFSLLLPFIGISVRESNNLNYWFNAKNIISTFIECLFYSVIINIGISLALLAIEVLFDINIKENTYLKLSVFNFAFLNTLFFTSKVDSFDVSTEDKEYPLLLKNLVQFILLPLVCIYLVILYTYGFKIILAQNWPKGWVSYLSIGFSFLGISALLIIYPIRNDKGLKWISLFSKGFYYALFPVILLFCSAIYRRISEYGITEFRYYLIMIGTWLFFVAIYFLIKGQNNIKVIPIALAVLTFTSTFGPLSAFNISKKSQYNRLYELGEKNEWINTEGQWVKSDFKVNEDYENIRSIVVYLIEHHGYNTLQPLLKDINLDEIVKEEDSRWKKKEAILEEMKLKKYYAHSKEESVESYTPIDFVERYDLLYDIKGYQYSTSISMRIGSLSNDSEIKTYHFNNSDITVSFQLTNKTKDIGILTINQDSFNIPYTAFENGYFNHKGLKNGSYRIYIKRFSGFKTEELVKTDNISFDLYFNTSR</sequence>
<reference evidence="2 3" key="1">
    <citation type="submission" date="2020-04" db="EMBL/GenBank/DDBJ databases">
        <title>Flammeovirga sp. SR4, a novel species isolated from seawater.</title>
        <authorList>
            <person name="Wang X."/>
        </authorList>
    </citation>
    <scope>NUCLEOTIDE SEQUENCE [LARGE SCALE GENOMIC DNA]</scope>
    <source>
        <strain evidence="2 3">ATCC 23126</strain>
    </source>
</reference>